<evidence type="ECO:0000313" key="1">
    <source>
        <dbReference type="EMBL" id="GFX88376.1"/>
    </source>
</evidence>
<name>A0A8X6R4Q0_TRICX</name>
<protein>
    <submittedName>
        <fullName evidence="1">Uncharacterized protein</fullName>
    </submittedName>
</protein>
<comment type="caution">
    <text evidence="1">The sequence shown here is derived from an EMBL/GenBank/DDBJ whole genome shotgun (WGS) entry which is preliminary data.</text>
</comment>
<proteinExistence type="predicted"/>
<sequence>MRVQKLSSLSQRLDLYLKEYLWDDLENRLRSWSNRPFLTTGTHYNCGGRLEVSFSDQLLQTGGKSLQKCSLCH</sequence>
<dbReference type="AlphaFoldDB" id="A0A8X6R4Q0"/>
<keyword evidence="2" id="KW-1185">Reference proteome</keyword>
<gene>
    <name evidence="1" type="ORF">TNCV_2278461</name>
</gene>
<accession>A0A8X6R4Q0</accession>
<reference evidence="1" key="1">
    <citation type="submission" date="2020-08" db="EMBL/GenBank/DDBJ databases">
        <title>Multicomponent nature underlies the extraordinary mechanical properties of spider dragline silk.</title>
        <authorList>
            <person name="Kono N."/>
            <person name="Nakamura H."/>
            <person name="Mori M."/>
            <person name="Yoshida Y."/>
            <person name="Ohtoshi R."/>
            <person name="Malay A.D."/>
            <person name="Moran D.A.P."/>
            <person name="Tomita M."/>
            <person name="Numata K."/>
            <person name="Arakawa K."/>
        </authorList>
    </citation>
    <scope>NUCLEOTIDE SEQUENCE</scope>
</reference>
<dbReference type="EMBL" id="BMAU01021052">
    <property type="protein sequence ID" value="GFX88376.1"/>
    <property type="molecule type" value="Genomic_DNA"/>
</dbReference>
<organism evidence="1 2">
    <name type="scientific">Trichonephila clavipes</name>
    <name type="common">Golden silk orbweaver</name>
    <name type="synonym">Nephila clavipes</name>
    <dbReference type="NCBI Taxonomy" id="2585209"/>
    <lineage>
        <taxon>Eukaryota</taxon>
        <taxon>Metazoa</taxon>
        <taxon>Ecdysozoa</taxon>
        <taxon>Arthropoda</taxon>
        <taxon>Chelicerata</taxon>
        <taxon>Arachnida</taxon>
        <taxon>Araneae</taxon>
        <taxon>Araneomorphae</taxon>
        <taxon>Entelegynae</taxon>
        <taxon>Araneoidea</taxon>
        <taxon>Nephilidae</taxon>
        <taxon>Trichonephila</taxon>
    </lineage>
</organism>
<evidence type="ECO:0000313" key="2">
    <source>
        <dbReference type="Proteomes" id="UP000887159"/>
    </source>
</evidence>
<dbReference type="Proteomes" id="UP000887159">
    <property type="component" value="Unassembled WGS sequence"/>
</dbReference>